<keyword evidence="5" id="KW-0234">DNA repair</keyword>
<organism evidence="11 12">
    <name type="scientific">Paenibacillus soyae</name>
    <dbReference type="NCBI Taxonomy" id="2969249"/>
    <lineage>
        <taxon>Bacteria</taxon>
        <taxon>Bacillati</taxon>
        <taxon>Bacillota</taxon>
        <taxon>Bacilli</taxon>
        <taxon>Bacillales</taxon>
        <taxon>Paenibacillaceae</taxon>
        <taxon>Paenibacillus</taxon>
    </lineage>
</organism>
<dbReference type="EC" id="3.2.2.20" evidence="8"/>
<dbReference type="GO" id="GO:0046872">
    <property type="term" value="F:metal ion binding"/>
    <property type="evidence" value="ECO:0007669"/>
    <property type="project" value="UniProtKB-KW"/>
</dbReference>
<comment type="catalytic activity">
    <reaction evidence="6">
        <text>Hydrolysis of alkylated DNA, releasing 3-methyladenine.</text>
        <dbReference type="EC" id="3.2.2.20"/>
    </reaction>
</comment>
<keyword evidence="4 9" id="KW-0862">Zinc</keyword>
<dbReference type="SUPFAM" id="SSF48150">
    <property type="entry name" value="DNA-glycosylase"/>
    <property type="match status" value="1"/>
</dbReference>
<keyword evidence="10" id="KW-0812">Transmembrane</keyword>
<dbReference type="InterPro" id="IPR005019">
    <property type="entry name" value="Adenine_glyco"/>
</dbReference>
<dbReference type="GO" id="GO:0006284">
    <property type="term" value="P:base-excision repair"/>
    <property type="evidence" value="ECO:0007669"/>
    <property type="project" value="InterPro"/>
</dbReference>
<proteinExistence type="predicted"/>
<dbReference type="InterPro" id="IPR052891">
    <property type="entry name" value="DNA-3mA_glycosylase"/>
</dbReference>
<evidence type="ECO:0000256" key="7">
    <source>
        <dbReference type="ARBA" id="ARBA00057608"/>
    </source>
</evidence>
<dbReference type="Pfam" id="PF03352">
    <property type="entry name" value="Adenine_glyco"/>
    <property type="match status" value="1"/>
</dbReference>
<keyword evidence="1 9" id="KW-0479">Metal-binding</keyword>
<dbReference type="RefSeq" id="WP_257448312.1">
    <property type="nucleotide sequence ID" value="NZ_JANIPJ010000012.1"/>
</dbReference>
<keyword evidence="10" id="KW-1133">Transmembrane helix</keyword>
<evidence type="ECO:0000256" key="4">
    <source>
        <dbReference type="ARBA" id="ARBA00022833"/>
    </source>
</evidence>
<dbReference type="GO" id="GO:0008725">
    <property type="term" value="F:DNA-3-methyladenine glycosylase activity"/>
    <property type="evidence" value="ECO:0007669"/>
    <property type="project" value="UniProtKB-EC"/>
</dbReference>
<evidence type="ECO:0000256" key="8">
    <source>
        <dbReference type="ARBA" id="ARBA00066766"/>
    </source>
</evidence>
<evidence type="ECO:0000256" key="10">
    <source>
        <dbReference type="SAM" id="Phobius"/>
    </source>
</evidence>
<keyword evidence="2" id="KW-0227">DNA damage</keyword>
<dbReference type="AlphaFoldDB" id="A0A9X2MY73"/>
<feature type="transmembrane region" description="Helical" evidence="10">
    <location>
        <begin position="155"/>
        <end position="174"/>
    </location>
</feature>
<dbReference type="PANTHER" id="PTHR30037:SF4">
    <property type="entry name" value="DNA-3-METHYLADENINE GLYCOSYLASE I"/>
    <property type="match status" value="1"/>
</dbReference>
<feature type="binding site" evidence="9">
    <location>
        <position position="18"/>
    </location>
    <ligand>
        <name>Zn(2+)</name>
        <dbReference type="ChEBI" id="CHEBI:29105"/>
    </ligand>
</feature>
<evidence type="ECO:0000313" key="11">
    <source>
        <dbReference type="EMBL" id="MCR2805632.1"/>
    </source>
</evidence>
<gene>
    <name evidence="11" type="ORF">NQZ67_17245</name>
</gene>
<dbReference type="FunFam" id="1.10.340.30:FF:000009">
    <property type="entry name" value="DNA-3-methyladenine glycosylase I"/>
    <property type="match status" value="1"/>
</dbReference>
<dbReference type="InterPro" id="IPR004597">
    <property type="entry name" value="Tag"/>
</dbReference>
<sequence length="186" mass="21801">MTARCAWVNDDPLYMDYHDLEWGVPVHDDNRWFEFLVLEGAQAGLSWYTVLRKREGYRRAFDHFDPKKVARYDEQKIVELIGNEDIIRNQQKIRSAINNARCFVNIQEQFGSFDTYIWTFVGGKPIRNLWQDRSEVPVSTPQSDAMSKDLKKRGFTFVGTTICYALMQACGMVFDHTSDCDFRHSH</sequence>
<dbReference type="Gene3D" id="1.10.340.30">
    <property type="entry name" value="Hypothetical protein, domain 2"/>
    <property type="match status" value="1"/>
</dbReference>
<name>A0A9X2MY73_9BACL</name>
<keyword evidence="12" id="KW-1185">Reference proteome</keyword>
<evidence type="ECO:0000256" key="9">
    <source>
        <dbReference type="PIRSR" id="PIRSR604597-1"/>
    </source>
</evidence>
<comment type="function">
    <text evidence="7">Hydrolysis of the deoxyribose N-glycosidic bond to excise 3-methyladenine from the damaged DNA polymer formed by alkylation lesions.</text>
</comment>
<keyword evidence="3" id="KW-0378">Hydrolase</keyword>
<evidence type="ECO:0000256" key="1">
    <source>
        <dbReference type="ARBA" id="ARBA00022723"/>
    </source>
</evidence>
<keyword evidence="10" id="KW-0472">Membrane</keyword>
<dbReference type="EMBL" id="JANIPJ010000012">
    <property type="protein sequence ID" value="MCR2805632.1"/>
    <property type="molecule type" value="Genomic_DNA"/>
</dbReference>
<comment type="caution">
    <text evidence="11">The sequence shown here is derived from an EMBL/GenBank/DDBJ whole genome shotgun (WGS) entry which is preliminary data.</text>
</comment>
<evidence type="ECO:0000313" key="12">
    <source>
        <dbReference type="Proteomes" id="UP001141950"/>
    </source>
</evidence>
<protein>
    <recommendedName>
        <fullName evidence="8">DNA-3-methyladenine glycosylase I</fullName>
        <ecNumber evidence="8">3.2.2.20</ecNumber>
    </recommendedName>
</protein>
<feature type="binding site" evidence="9">
    <location>
        <position position="5"/>
    </location>
    <ligand>
        <name>Zn(2+)</name>
        <dbReference type="ChEBI" id="CHEBI:29105"/>
    </ligand>
</feature>
<evidence type="ECO:0000256" key="5">
    <source>
        <dbReference type="ARBA" id="ARBA00023204"/>
    </source>
</evidence>
<feature type="binding site" evidence="9">
    <location>
        <position position="176"/>
    </location>
    <ligand>
        <name>Zn(2+)</name>
        <dbReference type="ChEBI" id="CHEBI:29105"/>
    </ligand>
</feature>
<feature type="binding site" evidence="9">
    <location>
        <position position="180"/>
    </location>
    <ligand>
        <name>Zn(2+)</name>
        <dbReference type="ChEBI" id="CHEBI:29105"/>
    </ligand>
</feature>
<reference evidence="11" key="1">
    <citation type="submission" date="2022-08" db="EMBL/GenBank/DDBJ databases">
        <title>The genomic sequence of strain Paenibacillus sp. SCIV0701.</title>
        <authorList>
            <person name="Zhao H."/>
        </authorList>
    </citation>
    <scope>NUCLEOTIDE SEQUENCE</scope>
    <source>
        <strain evidence="11">SCIV0701</strain>
    </source>
</reference>
<dbReference type="PANTHER" id="PTHR30037">
    <property type="entry name" value="DNA-3-METHYLADENINE GLYCOSYLASE 1"/>
    <property type="match status" value="1"/>
</dbReference>
<dbReference type="InterPro" id="IPR011257">
    <property type="entry name" value="DNA_glycosylase"/>
</dbReference>
<dbReference type="NCBIfam" id="TIGR00624">
    <property type="entry name" value="tag"/>
    <property type="match status" value="1"/>
</dbReference>
<evidence type="ECO:0000256" key="2">
    <source>
        <dbReference type="ARBA" id="ARBA00022763"/>
    </source>
</evidence>
<dbReference type="Proteomes" id="UP001141950">
    <property type="component" value="Unassembled WGS sequence"/>
</dbReference>
<evidence type="ECO:0000256" key="3">
    <source>
        <dbReference type="ARBA" id="ARBA00022801"/>
    </source>
</evidence>
<evidence type="ECO:0000256" key="6">
    <source>
        <dbReference type="ARBA" id="ARBA00052558"/>
    </source>
</evidence>
<accession>A0A9X2MY73</accession>